<accession>A0A1H8EES2</accession>
<dbReference type="GO" id="GO:0008289">
    <property type="term" value="F:lipid binding"/>
    <property type="evidence" value="ECO:0007669"/>
    <property type="project" value="UniProtKB-KW"/>
</dbReference>
<dbReference type="Proteomes" id="UP000199512">
    <property type="component" value="Unassembled WGS sequence"/>
</dbReference>
<evidence type="ECO:0000313" key="3">
    <source>
        <dbReference type="Proteomes" id="UP000199512"/>
    </source>
</evidence>
<dbReference type="NCBIfam" id="TIGR00762">
    <property type="entry name" value="DegV"/>
    <property type="match status" value="1"/>
</dbReference>
<protein>
    <submittedName>
        <fullName evidence="2">EDD domain protein, DegV family</fullName>
    </submittedName>
</protein>
<proteinExistence type="predicted"/>
<dbReference type="Pfam" id="PF02645">
    <property type="entry name" value="DegV"/>
    <property type="match status" value="1"/>
</dbReference>
<keyword evidence="3" id="KW-1185">Reference proteome</keyword>
<evidence type="ECO:0000256" key="1">
    <source>
        <dbReference type="ARBA" id="ARBA00023121"/>
    </source>
</evidence>
<evidence type="ECO:0000313" key="2">
    <source>
        <dbReference type="EMBL" id="SEN17896.1"/>
    </source>
</evidence>
<dbReference type="Gene3D" id="3.30.1180.10">
    <property type="match status" value="1"/>
</dbReference>
<dbReference type="PANTHER" id="PTHR33434">
    <property type="entry name" value="DEGV DOMAIN-CONTAINING PROTEIN DR_1986-RELATED"/>
    <property type="match status" value="1"/>
</dbReference>
<dbReference type="STRING" id="215200.SAMN05216454_10192"/>
<reference evidence="2 3" key="1">
    <citation type="submission" date="2016-10" db="EMBL/GenBank/DDBJ databases">
        <authorList>
            <person name="de Groot N.N."/>
        </authorList>
    </citation>
    <scope>NUCLEOTIDE SEQUENCE [LARGE SCALE GENOMIC DNA]</scope>
    <source>
        <strain evidence="2 3">Calf135</strain>
    </source>
</reference>
<dbReference type="InterPro" id="IPR003797">
    <property type="entry name" value="DegV"/>
</dbReference>
<keyword evidence="1" id="KW-0446">Lipid-binding</keyword>
<dbReference type="RefSeq" id="WP_091973062.1">
    <property type="nucleotide sequence ID" value="NZ_CAUWDX010000056.1"/>
</dbReference>
<dbReference type="PANTHER" id="PTHR33434:SF2">
    <property type="entry name" value="FATTY ACID-BINDING PROTEIN TM_1468"/>
    <property type="match status" value="1"/>
</dbReference>
<gene>
    <name evidence="2" type="ORF">SAMN05216454_10192</name>
</gene>
<name>A0A1H8EES2_9FIRM</name>
<dbReference type="AlphaFoldDB" id="A0A1H8EES2"/>
<dbReference type="OrthoDB" id="9780216at2"/>
<organism evidence="2 3">
    <name type="scientific">Peptostreptococcus russellii</name>
    <dbReference type="NCBI Taxonomy" id="215200"/>
    <lineage>
        <taxon>Bacteria</taxon>
        <taxon>Bacillati</taxon>
        <taxon>Bacillota</taxon>
        <taxon>Clostridia</taxon>
        <taxon>Peptostreptococcales</taxon>
        <taxon>Peptostreptococcaceae</taxon>
        <taxon>Peptostreptococcus</taxon>
    </lineage>
</organism>
<dbReference type="PROSITE" id="PS51482">
    <property type="entry name" value="DEGV"/>
    <property type="match status" value="1"/>
</dbReference>
<dbReference type="Gene3D" id="3.40.50.10170">
    <property type="match status" value="1"/>
</dbReference>
<dbReference type="EMBL" id="FODF01000001">
    <property type="protein sequence ID" value="SEN17896.1"/>
    <property type="molecule type" value="Genomic_DNA"/>
</dbReference>
<sequence length="282" mass="31095">MDIKLICDSLCDIPEEIQKKEYLEVIPLTLIMDGKEYKDGVDITKEEFYDVVLKSGEIPKTSQATYMQFKEAFEAGVKEGKDILCLTGASSATGTFQSAMLAKGDMEEGNIHVFDTENLSLGAGQFVIRACDMLEEGLSVEETVEKLDSLRDSVSILFAPASFDFLKKSGRVPLTTAIIGNMLNIKPIFKMERGKISLVTKVRGIKKLVSKLVELTIENNSESLSDLTVTMGHGCNLDDFEKLKKEVDDKLKDKVKKIMITKGGVCICSHTGPDIIAISYSK</sequence>
<dbReference type="InterPro" id="IPR050270">
    <property type="entry name" value="DegV_domain_contain"/>
</dbReference>
<dbReference type="InterPro" id="IPR043168">
    <property type="entry name" value="DegV_C"/>
</dbReference>
<dbReference type="SUPFAM" id="SSF82549">
    <property type="entry name" value="DAK1/DegV-like"/>
    <property type="match status" value="1"/>
</dbReference>